<name>A0A4V3BAS2_9RHOB</name>
<gene>
    <name evidence="1" type="ORF">E2L05_18695</name>
</gene>
<dbReference type="OrthoDB" id="7306769at2"/>
<evidence type="ECO:0008006" key="3">
    <source>
        <dbReference type="Google" id="ProtNLM"/>
    </source>
</evidence>
<dbReference type="Pfam" id="PF10123">
    <property type="entry name" value="Mu-like_Pro"/>
    <property type="match status" value="1"/>
</dbReference>
<reference evidence="1 2" key="1">
    <citation type="submission" date="2019-03" db="EMBL/GenBank/DDBJ databases">
        <title>Rhodobacteraceae bacterium SM1902, a new member of the family Rhodobacteraceae isolated from Yantai.</title>
        <authorList>
            <person name="Sun Y."/>
        </authorList>
    </citation>
    <scope>NUCLEOTIDE SEQUENCE [LARGE SCALE GENOMIC DNA]</scope>
    <source>
        <strain evidence="1 2">SM1902</strain>
    </source>
</reference>
<protein>
    <recommendedName>
        <fullName evidence="3">Mu-like prophage I protein</fullName>
    </recommendedName>
</protein>
<dbReference type="RefSeq" id="WP_133344396.1">
    <property type="nucleotide sequence ID" value="NZ_SMZO01000075.1"/>
</dbReference>
<proteinExistence type="predicted"/>
<accession>A0A4V3BAS2</accession>
<dbReference type="Proteomes" id="UP000294562">
    <property type="component" value="Unassembled WGS sequence"/>
</dbReference>
<organism evidence="1 2">
    <name type="scientific">Meridianimarinicoccus aquatilis</name>
    <dbReference type="NCBI Taxonomy" id="2552766"/>
    <lineage>
        <taxon>Bacteria</taxon>
        <taxon>Pseudomonadati</taxon>
        <taxon>Pseudomonadota</taxon>
        <taxon>Alphaproteobacteria</taxon>
        <taxon>Rhodobacterales</taxon>
        <taxon>Paracoccaceae</taxon>
        <taxon>Meridianimarinicoccus</taxon>
    </lineage>
</organism>
<dbReference type="InterPro" id="IPR012106">
    <property type="entry name" value="Phage_Mu_Gp1"/>
</dbReference>
<evidence type="ECO:0000313" key="1">
    <source>
        <dbReference type="EMBL" id="TDL83899.1"/>
    </source>
</evidence>
<dbReference type="PIRSF" id="PIRSF016624">
    <property type="entry name" value="Mu_prophg_I"/>
    <property type="match status" value="1"/>
</dbReference>
<keyword evidence="2" id="KW-1185">Reference proteome</keyword>
<comment type="caution">
    <text evidence="1">The sequence shown here is derived from an EMBL/GenBank/DDBJ whole genome shotgun (WGS) entry which is preliminary data.</text>
</comment>
<sequence length="312" mass="34011">MTGEHLIRVLCRGHDMTAPRPAAPDWVQLVPLGRVTGRDGRSFTVHDPKAIVRQSLTGGRELPIDYEHEMDLPRVKEAASVPAAGWIKELQARSDGIWGRVEWTPRAARMIADREYRFLSPVLWSRPDGTVMRIGGAGLVHRPNLQLKSLSSEESPMTDTPNATTEALAEIATALGLHSEASSEDIVTAIQTKAKPDPAHYVPIEAVKELLAAGKERVMAMSEDKARKTVDDATSQGYITPGMRGWAIALCTQDPERFEEFLTCSVPPYAHLSQMQTHGANAGSHRTSGAPAQGDEAEIFKHMGVDPAKLAD</sequence>
<evidence type="ECO:0000313" key="2">
    <source>
        <dbReference type="Proteomes" id="UP000294562"/>
    </source>
</evidence>
<dbReference type="AlphaFoldDB" id="A0A4V3BAS2"/>
<dbReference type="EMBL" id="SMZO01000075">
    <property type="protein sequence ID" value="TDL83899.1"/>
    <property type="molecule type" value="Genomic_DNA"/>
</dbReference>